<gene>
    <name evidence="5" type="primary">mdcG</name>
    <name evidence="5" type="ORF">JJ685_10120</name>
</gene>
<evidence type="ECO:0000259" key="4">
    <source>
        <dbReference type="Pfam" id="PF20866"/>
    </source>
</evidence>
<dbReference type="EMBL" id="JAEQNE010000002">
    <property type="protein sequence ID" value="MBL0391495.1"/>
    <property type="molecule type" value="Genomic_DNA"/>
</dbReference>
<evidence type="ECO:0000313" key="5">
    <source>
        <dbReference type="EMBL" id="MBL0391495.1"/>
    </source>
</evidence>
<dbReference type="InterPro" id="IPR049180">
    <property type="entry name" value="MdcG_C"/>
</dbReference>
<protein>
    <submittedName>
        <fullName evidence="5">Malonate decarboxylase holo-[acyl-carrier-protein] synthase</fullName>
    </submittedName>
</protein>
<reference evidence="5 6" key="1">
    <citation type="journal article" date="2017" name="Int. J. Syst. Evol. Microbiol.">
        <title>Ramlibacter monticola sp. nov., isolated from forest soil.</title>
        <authorList>
            <person name="Chaudhary D.K."/>
            <person name="Kim J."/>
        </authorList>
    </citation>
    <scope>NUCLEOTIDE SEQUENCE [LARGE SCALE GENOMIC DNA]</scope>
    <source>
        <strain evidence="5 6">KACC 19175</strain>
    </source>
</reference>
<proteinExistence type="predicted"/>
<evidence type="ECO:0000259" key="3">
    <source>
        <dbReference type="Pfam" id="PF10620"/>
    </source>
</evidence>
<dbReference type="NCBIfam" id="TIGR03135">
    <property type="entry name" value="malonate_mdcG"/>
    <property type="match status" value="1"/>
</dbReference>
<dbReference type="AlphaFoldDB" id="A0A936Z0P9"/>
<evidence type="ECO:0000256" key="1">
    <source>
        <dbReference type="ARBA" id="ARBA00022679"/>
    </source>
</evidence>
<evidence type="ECO:0000313" key="6">
    <source>
        <dbReference type="Proteomes" id="UP000599109"/>
    </source>
</evidence>
<feature type="domain" description="Phosphoribosyl-dephospho-CoA transferase MdcG N-terminal" evidence="4">
    <location>
        <begin position="9"/>
        <end position="83"/>
    </location>
</feature>
<dbReference type="Pfam" id="PF20866">
    <property type="entry name" value="MdcG_N"/>
    <property type="match status" value="1"/>
</dbReference>
<dbReference type="InterPro" id="IPR048903">
    <property type="entry name" value="MdcG_N"/>
</dbReference>
<keyword evidence="1" id="KW-0808">Transferase</keyword>
<keyword evidence="2" id="KW-0548">Nucleotidyltransferase</keyword>
<evidence type="ECO:0000256" key="2">
    <source>
        <dbReference type="ARBA" id="ARBA00022695"/>
    </source>
</evidence>
<name>A0A936Z0P9_9BURK</name>
<keyword evidence="6" id="KW-1185">Reference proteome</keyword>
<sequence length="225" mass="24885">MNAMAARLRRHELVWLSREGWLQLLAGPHDEELLACLRHWCEARLPLVIGRQQPGAPELALGLPTPIAWGRRKVALRVARSTVLYHDGFPRAGEVARLLPLALRARWAGLIDAVAACSTEPRVHGSYGWQRLTGLRYLLPGSDIDLLLSVADAQAADAVAGQLAPFAWLGPRIDGELIFPDGSAVAWREWLQWRRGAVQCVLVKRLDGVRLEQDLQWLQAGAVPA</sequence>
<dbReference type="InterPro" id="IPR017557">
    <property type="entry name" value="Holo-ACP_synthase"/>
</dbReference>
<comment type="caution">
    <text evidence="5">The sequence shown here is derived from an EMBL/GenBank/DDBJ whole genome shotgun (WGS) entry which is preliminary data.</text>
</comment>
<dbReference type="Proteomes" id="UP000599109">
    <property type="component" value="Unassembled WGS sequence"/>
</dbReference>
<dbReference type="GO" id="GO:0016779">
    <property type="term" value="F:nucleotidyltransferase activity"/>
    <property type="evidence" value="ECO:0007669"/>
    <property type="project" value="UniProtKB-KW"/>
</dbReference>
<organism evidence="5 6">
    <name type="scientific">Ramlibacter monticola</name>
    <dbReference type="NCBI Taxonomy" id="1926872"/>
    <lineage>
        <taxon>Bacteria</taxon>
        <taxon>Pseudomonadati</taxon>
        <taxon>Pseudomonadota</taxon>
        <taxon>Betaproteobacteria</taxon>
        <taxon>Burkholderiales</taxon>
        <taxon>Comamonadaceae</taxon>
        <taxon>Ramlibacter</taxon>
    </lineage>
</organism>
<accession>A0A936Z0P9</accession>
<dbReference type="Pfam" id="PF10620">
    <property type="entry name" value="MdcG"/>
    <property type="match status" value="1"/>
</dbReference>
<feature type="domain" description="Phosphoribosyl-dephospho-CoA transferase MdcG C-terminal" evidence="3">
    <location>
        <begin position="97"/>
        <end position="213"/>
    </location>
</feature>